<sequence>MESSNSNLPSYEEATAGQERPRIIAHNRHCPEQSNEEYLMSNPHLQSSYLPIREWTHTMTGTTTAETPWWLGNDQRQNDVIAWQVVQETSSTSAASTEENVVQWLRRLCMKIAVPFALVSGGIPLRPGDIEFTLNAEQNWTHNWGWEVELYAYAYPEHIRCSDWSVTMRIYLHDLPRQLRMGGIQWRDIVVSDYDFHMELDSYPERGWDWKLTSTCVATNHTGRSQRNWEARTMSSRRVLPSTPEFWSYLSEDTIFSGTIKQSTGRDKYKMVMWYSHSTAYANDLTGQTVGTWHDCLAEAFAEFIRPLVPRGPSRMPKSIAVAVWASSTSVAEVSWCLIGWPLRMRNTSNAQRRSSRHPYSPNDREIRHRISLFNFRYLIIKSRSIIQYGSSSTQHKFTMATTTTTQSRFHTMFHDDPSYQDNKLDLFAPSQSQDNGLTAFEGISPSNIVPLRKLKQWPRAVLCPACRELSITRVERKVCSGTHVMAAFMFMCTVVGGPVVYMSKAFKNVEHYCCRCNRRLATFHFNTGTEIHVY</sequence>
<evidence type="ECO:0000313" key="5">
    <source>
        <dbReference type="Proteomes" id="UP000736672"/>
    </source>
</evidence>
<feature type="region of interest" description="Disordered" evidence="1">
    <location>
        <begin position="1"/>
        <end position="22"/>
    </location>
</feature>
<reference evidence="4" key="1">
    <citation type="journal article" date="2021" name="Nat. Commun.">
        <title>Genetic determinants of endophytism in the Arabidopsis root mycobiome.</title>
        <authorList>
            <person name="Mesny F."/>
            <person name="Miyauchi S."/>
            <person name="Thiergart T."/>
            <person name="Pickel B."/>
            <person name="Atanasova L."/>
            <person name="Karlsson M."/>
            <person name="Huettel B."/>
            <person name="Barry K.W."/>
            <person name="Haridas S."/>
            <person name="Chen C."/>
            <person name="Bauer D."/>
            <person name="Andreopoulos W."/>
            <person name="Pangilinan J."/>
            <person name="LaButti K."/>
            <person name="Riley R."/>
            <person name="Lipzen A."/>
            <person name="Clum A."/>
            <person name="Drula E."/>
            <person name="Henrissat B."/>
            <person name="Kohler A."/>
            <person name="Grigoriev I.V."/>
            <person name="Martin F.M."/>
            <person name="Hacquard S."/>
        </authorList>
    </citation>
    <scope>NUCLEOTIDE SEQUENCE</scope>
    <source>
        <strain evidence="4">FSSC 5 MPI-SDFR-AT-0091</strain>
    </source>
</reference>
<evidence type="ECO:0000259" key="3">
    <source>
        <dbReference type="PROSITE" id="PS51837"/>
    </source>
</evidence>
<keyword evidence="2" id="KW-0472">Membrane</keyword>
<keyword evidence="2" id="KW-1133">Transmembrane helix</keyword>
<evidence type="ECO:0000313" key="4">
    <source>
        <dbReference type="EMBL" id="KAH7276146.1"/>
    </source>
</evidence>
<dbReference type="EMBL" id="JAGTJS010000001">
    <property type="protein sequence ID" value="KAH7276146.1"/>
    <property type="molecule type" value="Genomic_DNA"/>
</dbReference>
<comment type="caution">
    <text evidence="4">The sequence shown here is derived from an EMBL/GenBank/DDBJ whole genome shotgun (WGS) entry which is preliminary data.</text>
</comment>
<feature type="transmembrane region" description="Helical" evidence="2">
    <location>
        <begin position="484"/>
        <end position="503"/>
    </location>
</feature>
<gene>
    <name evidence="4" type="ORF">B0J15DRAFT_531574</name>
</gene>
<keyword evidence="2" id="KW-0812">Transmembrane</keyword>
<evidence type="ECO:0000256" key="2">
    <source>
        <dbReference type="SAM" id="Phobius"/>
    </source>
</evidence>
<feature type="domain" description="LITAF" evidence="3">
    <location>
        <begin position="444"/>
        <end position="526"/>
    </location>
</feature>
<accession>A0A9P9L8V8</accession>
<name>A0A9P9L8V8_FUSSL</name>
<organism evidence="4 5">
    <name type="scientific">Fusarium solani</name>
    <name type="common">Filamentous fungus</name>
    <dbReference type="NCBI Taxonomy" id="169388"/>
    <lineage>
        <taxon>Eukaryota</taxon>
        <taxon>Fungi</taxon>
        <taxon>Dikarya</taxon>
        <taxon>Ascomycota</taxon>
        <taxon>Pezizomycotina</taxon>
        <taxon>Sordariomycetes</taxon>
        <taxon>Hypocreomycetidae</taxon>
        <taxon>Hypocreales</taxon>
        <taxon>Nectriaceae</taxon>
        <taxon>Fusarium</taxon>
        <taxon>Fusarium solani species complex</taxon>
    </lineage>
</organism>
<dbReference type="AlphaFoldDB" id="A0A9P9L8V8"/>
<dbReference type="SMART" id="SM00714">
    <property type="entry name" value="LITAF"/>
    <property type="match status" value="1"/>
</dbReference>
<dbReference type="PROSITE" id="PS51837">
    <property type="entry name" value="LITAF"/>
    <property type="match status" value="1"/>
</dbReference>
<dbReference type="InterPro" id="IPR006629">
    <property type="entry name" value="LITAF"/>
</dbReference>
<evidence type="ECO:0000256" key="1">
    <source>
        <dbReference type="SAM" id="MobiDB-lite"/>
    </source>
</evidence>
<dbReference type="OrthoDB" id="5599753at2759"/>
<keyword evidence="5" id="KW-1185">Reference proteome</keyword>
<protein>
    <recommendedName>
        <fullName evidence="3">LITAF domain-containing protein</fullName>
    </recommendedName>
</protein>
<dbReference type="Proteomes" id="UP000736672">
    <property type="component" value="Unassembled WGS sequence"/>
</dbReference>
<dbReference type="Pfam" id="PF10601">
    <property type="entry name" value="zf-LITAF-like"/>
    <property type="match status" value="1"/>
</dbReference>
<proteinExistence type="predicted"/>